<protein>
    <submittedName>
        <fullName evidence="1">Reverse transcriptase</fullName>
    </submittedName>
</protein>
<dbReference type="GO" id="GO:0003964">
    <property type="term" value="F:RNA-directed DNA polymerase activity"/>
    <property type="evidence" value="ECO:0007669"/>
    <property type="project" value="UniProtKB-KW"/>
</dbReference>
<dbReference type="EMBL" id="NBNE01015139">
    <property type="protein sequence ID" value="OWY93961.1"/>
    <property type="molecule type" value="Genomic_DNA"/>
</dbReference>
<accession>A0A225UM07</accession>
<gene>
    <name evidence="1" type="ORF">PHMEG_00036451</name>
</gene>
<dbReference type="InterPro" id="IPR050951">
    <property type="entry name" value="Retrovirus_Pol_polyprotein"/>
</dbReference>
<dbReference type="Proteomes" id="UP000198211">
    <property type="component" value="Unassembled WGS sequence"/>
</dbReference>
<dbReference type="SUPFAM" id="SSF56672">
    <property type="entry name" value="DNA/RNA polymerases"/>
    <property type="match status" value="1"/>
</dbReference>
<name>A0A225UM07_9STRA</name>
<dbReference type="AlphaFoldDB" id="A0A225UM07"/>
<keyword evidence="1" id="KW-0548">Nucleotidyltransferase</keyword>
<comment type="caution">
    <text evidence="1">The sequence shown here is derived from an EMBL/GenBank/DDBJ whole genome shotgun (WGS) entry which is preliminary data.</text>
</comment>
<dbReference type="InterPro" id="IPR043502">
    <property type="entry name" value="DNA/RNA_pol_sf"/>
</dbReference>
<evidence type="ECO:0000313" key="2">
    <source>
        <dbReference type="Proteomes" id="UP000198211"/>
    </source>
</evidence>
<organism evidence="1 2">
    <name type="scientific">Phytophthora megakarya</name>
    <dbReference type="NCBI Taxonomy" id="4795"/>
    <lineage>
        <taxon>Eukaryota</taxon>
        <taxon>Sar</taxon>
        <taxon>Stramenopiles</taxon>
        <taxon>Oomycota</taxon>
        <taxon>Peronosporomycetes</taxon>
        <taxon>Peronosporales</taxon>
        <taxon>Peronosporaceae</taxon>
        <taxon>Phytophthora</taxon>
    </lineage>
</organism>
<dbReference type="OrthoDB" id="115144at2759"/>
<dbReference type="Gene3D" id="3.30.70.270">
    <property type="match status" value="1"/>
</dbReference>
<sequence>MVDQEVLGFMNLEPQEALKPEVDMRDSAIPSLDMTVFRRYRPILVRLEFSLKALVPVGLESSVVCEAAIRFTTLYRLRYWNISVSLPKYEFGKLTIPFLSHEVSVDGIRALPKIVKGIEDLPFPSTYKGVQSSLGSRNYYNKFIEDLPLPLRSTN</sequence>
<evidence type="ECO:0000313" key="1">
    <source>
        <dbReference type="EMBL" id="OWY93961.1"/>
    </source>
</evidence>
<keyword evidence="2" id="KW-1185">Reference proteome</keyword>
<proteinExistence type="predicted"/>
<keyword evidence="1" id="KW-0808">Transferase</keyword>
<dbReference type="InterPro" id="IPR043128">
    <property type="entry name" value="Rev_trsase/Diguanyl_cyclase"/>
</dbReference>
<keyword evidence="1" id="KW-0695">RNA-directed DNA polymerase</keyword>
<dbReference type="PANTHER" id="PTHR37984">
    <property type="entry name" value="PROTEIN CBG26694"/>
    <property type="match status" value="1"/>
</dbReference>
<dbReference type="PANTHER" id="PTHR37984:SF5">
    <property type="entry name" value="PROTEIN NYNRIN-LIKE"/>
    <property type="match status" value="1"/>
</dbReference>
<reference evidence="2" key="1">
    <citation type="submission" date="2017-03" db="EMBL/GenBank/DDBJ databases">
        <title>Phytopthora megakarya and P. palmivora, two closely related causual agents of cacao black pod achieved similar genome size and gene model numbers by different mechanisms.</title>
        <authorList>
            <person name="Ali S."/>
            <person name="Shao J."/>
            <person name="Larry D.J."/>
            <person name="Kronmiller B."/>
            <person name="Shen D."/>
            <person name="Strem M.D."/>
            <person name="Melnick R.L."/>
            <person name="Guiltinan M.J."/>
            <person name="Tyler B.M."/>
            <person name="Meinhardt L.W."/>
            <person name="Bailey B.A."/>
        </authorList>
    </citation>
    <scope>NUCLEOTIDE SEQUENCE [LARGE SCALE GENOMIC DNA]</scope>
    <source>
        <strain evidence="2">zdho120</strain>
    </source>
</reference>